<comment type="caution">
    <text evidence="3">The sequence shown here is derived from an EMBL/GenBank/DDBJ whole genome shotgun (WGS) entry which is preliminary data.</text>
</comment>
<feature type="compositionally biased region" description="Gly residues" evidence="1">
    <location>
        <begin position="61"/>
        <end position="71"/>
    </location>
</feature>
<evidence type="ECO:0000256" key="1">
    <source>
        <dbReference type="SAM" id="MobiDB-lite"/>
    </source>
</evidence>
<dbReference type="EMBL" id="DWWB01000049">
    <property type="protein sequence ID" value="HJC66798.1"/>
    <property type="molecule type" value="Genomic_DNA"/>
</dbReference>
<feature type="signal peptide" evidence="2">
    <location>
        <begin position="1"/>
        <end position="26"/>
    </location>
</feature>
<feature type="region of interest" description="Disordered" evidence="1">
    <location>
        <begin position="58"/>
        <end position="81"/>
    </location>
</feature>
<keyword evidence="2" id="KW-0732">Signal</keyword>
<gene>
    <name evidence="3" type="ORF">H9931_08785</name>
</gene>
<dbReference type="Proteomes" id="UP000823863">
    <property type="component" value="Unassembled WGS sequence"/>
</dbReference>
<accession>A0A9D2PT65</accession>
<protein>
    <submittedName>
        <fullName evidence="3">Uncharacterized protein</fullName>
    </submittedName>
</protein>
<feature type="chain" id="PRO_5039689213" evidence="2">
    <location>
        <begin position="27"/>
        <end position="240"/>
    </location>
</feature>
<evidence type="ECO:0000256" key="2">
    <source>
        <dbReference type="SAM" id="SignalP"/>
    </source>
</evidence>
<name>A0A9D2PT65_9FIRM</name>
<evidence type="ECO:0000313" key="3">
    <source>
        <dbReference type="EMBL" id="HJC66798.1"/>
    </source>
</evidence>
<proteinExistence type="predicted"/>
<dbReference type="AlphaFoldDB" id="A0A9D2PT65"/>
<organism evidence="3 4">
    <name type="scientific">Candidatus Enterocloster excrementigallinarum</name>
    <dbReference type="NCBI Taxonomy" id="2838558"/>
    <lineage>
        <taxon>Bacteria</taxon>
        <taxon>Bacillati</taxon>
        <taxon>Bacillota</taxon>
        <taxon>Clostridia</taxon>
        <taxon>Lachnospirales</taxon>
        <taxon>Lachnospiraceae</taxon>
        <taxon>Enterocloster</taxon>
    </lineage>
</organism>
<reference evidence="3" key="1">
    <citation type="journal article" date="2021" name="PeerJ">
        <title>Extensive microbial diversity within the chicken gut microbiome revealed by metagenomics and culture.</title>
        <authorList>
            <person name="Gilroy R."/>
            <person name="Ravi A."/>
            <person name="Getino M."/>
            <person name="Pursley I."/>
            <person name="Horton D.L."/>
            <person name="Alikhan N.F."/>
            <person name="Baker D."/>
            <person name="Gharbi K."/>
            <person name="Hall N."/>
            <person name="Watson M."/>
            <person name="Adriaenssens E.M."/>
            <person name="Foster-Nyarko E."/>
            <person name="Jarju S."/>
            <person name="Secka A."/>
            <person name="Antonio M."/>
            <person name="Oren A."/>
            <person name="Chaudhuri R.R."/>
            <person name="La Ragione R."/>
            <person name="Hildebrand F."/>
            <person name="Pallen M.J."/>
        </authorList>
    </citation>
    <scope>NUCLEOTIDE SEQUENCE</scope>
    <source>
        <strain evidence="3">CHK198-12963</strain>
    </source>
</reference>
<evidence type="ECO:0000313" key="4">
    <source>
        <dbReference type="Proteomes" id="UP000823863"/>
    </source>
</evidence>
<sequence>MRKRKVLLAGAMISVLAISQAASVMAANSPGTGMEISGGGGDSDRDLGEALSSYQERMGLTGSGSTTGTGGSLTTSTSPRNDVVAVETGQSVTGQEGSPTVTADSRGQAVVGDTALELVQGDGATVGLPETVVNTINGINSGSALNEVVPGVELTGYNALTGTHAIMTREIGTDVEKLGSAQVPLYVPNLIDGLGTVQVLYFNNHTGRWELITPSQIDTASKTLWVTIPGSGTLTVVYRR</sequence>
<reference evidence="3" key="2">
    <citation type="submission" date="2021-04" db="EMBL/GenBank/DDBJ databases">
        <authorList>
            <person name="Gilroy R."/>
        </authorList>
    </citation>
    <scope>NUCLEOTIDE SEQUENCE</scope>
    <source>
        <strain evidence="3">CHK198-12963</strain>
    </source>
</reference>